<evidence type="ECO:0000256" key="1">
    <source>
        <dbReference type="ARBA" id="ARBA00008754"/>
    </source>
</evidence>
<reference evidence="2" key="1">
    <citation type="journal article" date="2020" name="mSystems">
        <title>Genome- and Community-Level Interaction Insights into Carbon Utilization and Element Cycling Functions of Hydrothermarchaeota in Hydrothermal Sediment.</title>
        <authorList>
            <person name="Zhou Z."/>
            <person name="Liu Y."/>
            <person name="Xu W."/>
            <person name="Pan J."/>
            <person name="Luo Z.H."/>
            <person name="Li M."/>
        </authorList>
    </citation>
    <scope>NUCLEOTIDE SEQUENCE [LARGE SCALE GENOMIC DNA]</scope>
    <source>
        <strain evidence="2">HyVt-460</strain>
    </source>
</reference>
<dbReference type="SUPFAM" id="SSF89623">
    <property type="entry name" value="Ribose/Galactose isomerase RpiB/AlsB"/>
    <property type="match status" value="1"/>
</dbReference>
<proteinExistence type="inferred from homology"/>
<evidence type="ECO:0000313" key="2">
    <source>
        <dbReference type="EMBL" id="HHM02600.1"/>
    </source>
</evidence>
<dbReference type="EMBL" id="DRLI01000241">
    <property type="protein sequence ID" value="HHM02600.1"/>
    <property type="molecule type" value="Genomic_DNA"/>
</dbReference>
<dbReference type="NCBIfam" id="NF004051">
    <property type="entry name" value="PRK05571.1"/>
    <property type="match status" value="1"/>
</dbReference>
<comment type="caution">
    <text evidence="2">The sequence shown here is derived from an EMBL/GenBank/DDBJ whole genome shotgun (WGS) entry which is preliminary data.</text>
</comment>
<name>A0A7V5RQJ7_CALAY</name>
<protein>
    <submittedName>
        <fullName evidence="2">RpiB/LacA/LacB family sugar-phosphate isomerase</fullName>
    </submittedName>
</protein>
<sequence>MKKLIGEEDIRLAARKGQKLNVDTDTVITPAARDLAARLGVVLETDGITGERCRFEQRIFLNKPFHKIAMASDHGGYYLKEELKGFLRQHDFMVFDLGPANAKSCDYPDYAFKVAEKISSGEADAGIMIDSVGIGSAMAANRVSGVLAAKCNNVTEAKSAREHNYANMLTLGSKIIGSTAAREICLAFLNTRGGAERHKKRISKILNHK</sequence>
<keyword evidence="2" id="KW-0413">Isomerase</keyword>
<dbReference type="Gene3D" id="3.40.1400.10">
    <property type="entry name" value="Sugar-phosphate isomerase, RpiB/LacA/LacB"/>
    <property type="match status" value="1"/>
</dbReference>
<organism evidence="2">
    <name type="scientific">Caldithrix abyssi</name>
    <dbReference type="NCBI Taxonomy" id="187145"/>
    <lineage>
        <taxon>Bacteria</taxon>
        <taxon>Pseudomonadati</taxon>
        <taxon>Calditrichota</taxon>
        <taxon>Calditrichia</taxon>
        <taxon>Calditrichales</taxon>
        <taxon>Calditrichaceae</taxon>
        <taxon>Caldithrix</taxon>
    </lineage>
</organism>
<dbReference type="AlphaFoldDB" id="A0A7V5RQJ7"/>
<dbReference type="InterPro" id="IPR003500">
    <property type="entry name" value="RpiB_LacA_LacB"/>
</dbReference>
<comment type="similarity">
    <text evidence="1">Belongs to the LacAB/RpiB family.</text>
</comment>
<dbReference type="PANTHER" id="PTHR30345">
    <property type="entry name" value="RIBOSE-5-PHOSPHATE ISOMERASE B"/>
    <property type="match status" value="1"/>
</dbReference>
<dbReference type="Pfam" id="PF02502">
    <property type="entry name" value="LacAB_rpiB"/>
    <property type="match status" value="1"/>
</dbReference>
<dbReference type="InterPro" id="IPR036569">
    <property type="entry name" value="RpiB_LacA_LacB_sf"/>
</dbReference>
<dbReference type="NCBIfam" id="TIGR00689">
    <property type="entry name" value="rpiB_lacA_lacB"/>
    <property type="match status" value="1"/>
</dbReference>
<dbReference type="Proteomes" id="UP000885771">
    <property type="component" value="Unassembled WGS sequence"/>
</dbReference>
<dbReference type="PANTHER" id="PTHR30345:SF0">
    <property type="entry name" value="DNA DAMAGE-REPAIR_TOLERATION PROTEIN DRT102"/>
    <property type="match status" value="1"/>
</dbReference>
<dbReference type="GO" id="GO:0019316">
    <property type="term" value="P:D-allose catabolic process"/>
    <property type="evidence" value="ECO:0007669"/>
    <property type="project" value="TreeGrafter"/>
</dbReference>
<dbReference type="GO" id="GO:0009052">
    <property type="term" value="P:pentose-phosphate shunt, non-oxidative branch"/>
    <property type="evidence" value="ECO:0007669"/>
    <property type="project" value="TreeGrafter"/>
</dbReference>
<gene>
    <name evidence="2" type="ORF">ENJ15_06265</name>
</gene>
<dbReference type="GO" id="GO:0004751">
    <property type="term" value="F:ribose-5-phosphate isomerase activity"/>
    <property type="evidence" value="ECO:0007669"/>
    <property type="project" value="TreeGrafter"/>
</dbReference>
<accession>A0A7V5RQJ7</accession>